<protein>
    <submittedName>
        <fullName evidence="1">Uncharacterized protein</fullName>
    </submittedName>
</protein>
<gene>
    <name evidence="1" type="ORF">A0J61_04752</name>
</gene>
<dbReference type="EMBL" id="LUGH01000239">
    <property type="protein sequence ID" value="OBZ87197.1"/>
    <property type="molecule type" value="Genomic_DNA"/>
</dbReference>
<keyword evidence="2" id="KW-1185">Reference proteome</keyword>
<evidence type="ECO:0000313" key="2">
    <source>
        <dbReference type="Proteomes" id="UP000093000"/>
    </source>
</evidence>
<proteinExistence type="predicted"/>
<sequence length="76" mass="9071">MYRSQKVDRTMSATALVSGSFILVSNYQHYLAYIPEMLRFAYYNKRAQLSGKSFFMYLYHKNRHLSPKLFVIIDLH</sequence>
<dbReference type="Proteomes" id="UP000093000">
    <property type="component" value="Unassembled WGS sequence"/>
</dbReference>
<comment type="caution">
    <text evidence="1">The sequence shown here is derived from an EMBL/GenBank/DDBJ whole genome shotgun (WGS) entry which is preliminary data.</text>
</comment>
<dbReference type="InParanoid" id="A0A1C7NDM4"/>
<accession>A0A1C7NDM4</accession>
<name>A0A1C7NDM4_9FUNG</name>
<organism evidence="1 2">
    <name type="scientific">Choanephora cucurbitarum</name>
    <dbReference type="NCBI Taxonomy" id="101091"/>
    <lineage>
        <taxon>Eukaryota</taxon>
        <taxon>Fungi</taxon>
        <taxon>Fungi incertae sedis</taxon>
        <taxon>Mucoromycota</taxon>
        <taxon>Mucoromycotina</taxon>
        <taxon>Mucoromycetes</taxon>
        <taxon>Mucorales</taxon>
        <taxon>Mucorineae</taxon>
        <taxon>Choanephoraceae</taxon>
        <taxon>Choanephoroideae</taxon>
        <taxon>Choanephora</taxon>
    </lineage>
</organism>
<dbReference type="AlphaFoldDB" id="A0A1C7NDM4"/>
<evidence type="ECO:0000313" key="1">
    <source>
        <dbReference type="EMBL" id="OBZ87197.1"/>
    </source>
</evidence>
<reference evidence="1 2" key="1">
    <citation type="submission" date="2016-03" db="EMBL/GenBank/DDBJ databases">
        <title>Choanephora cucurbitarum.</title>
        <authorList>
            <person name="Min B."/>
            <person name="Park H."/>
            <person name="Park J.-H."/>
            <person name="Shin H.-D."/>
            <person name="Choi I.-G."/>
        </authorList>
    </citation>
    <scope>NUCLEOTIDE SEQUENCE [LARGE SCALE GENOMIC DNA]</scope>
    <source>
        <strain evidence="1 2">KUS-F28377</strain>
    </source>
</reference>